<dbReference type="OrthoDB" id="9809813at2"/>
<name>A0A292YCG6_9BACT</name>
<evidence type="ECO:0000313" key="4">
    <source>
        <dbReference type="Proteomes" id="UP000217944"/>
    </source>
</evidence>
<organism evidence="3 4">
    <name type="scientific">Lebetimonas natsushimae</name>
    <dbReference type="NCBI Taxonomy" id="1936991"/>
    <lineage>
        <taxon>Bacteria</taxon>
        <taxon>Pseudomonadati</taxon>
        <taxon>Campylobacterota</taxon>
        <taxon>Epsilonproteobacteria</taxon>
        <taxon>Nautiliales</taxon>
        <taxon>Nautiliaceae</taxon>
        <taxon>Lebetimonas</taxon>
    </lineage>
</organism>
<dbReference type="EMBL" id="BDME01000001">
    <property type="protein sequence ID" value="GAX87163.1"/>
    <property type="molecule type" value="Genomic_DNA"/>
</dbReference>
<evidence type="ECO:0000256" key="1">
    <source>
        <dbReference type="SAM" id="Phobius"/>
    </source>
</evidence>
<keyword evidence="4" id="KW-1185">Reference proteome</keyword>
<feature type="transmembrane region" description="Helical" evidence="1">
    <location>
        <begin position="36"/>
        <end position="58"/>
    </location>
</feature>
<reference evidence="3 4" key="1">
    <citation type="journal article" date="2017" name="Syst. Appl. Microbiol.">
        <title>Lebetimonas natsushimae sp. nov., a novel strictly anaerobic, moderately thermophilic chemoautotroph isolated from a deep-sea hydrothermal vent polychaete nest in the Mid-Okinawa Trough.</title>
        <authorList>
            <person name="Nagata R."/>
            <person name="Takaki Y."/>
            <person name="Tame A."/>
            <person name="Nunoura T."/>
            <person name="Muto H."/>
            <person name="Mino S."/>
            <person name="Sawayama S."/>
            <person name="Takai K."/>
            <person name="Nakagawa S."/>
        </authorList>
    </citation>
    <scope>NUCLEOTIDE SEQUENCE [LARGE SCALE GENOMIC DNA]</scope>
    <source>
        <strain evidence="3 4">HS1857</strain>
    </source>
</reference>
<dbReference type="RefSeq" id="WP_096258314.1">
    <property type="nucleotide sequence ID" value="NZ_BDME01000001.1"/>
</dbReference>
<dbReference type="AlphaFoldDB" id="A0A292YCG6"/>
<evidence type="ECO:0000313" key="3">
    <source>
        <dbReference type="EMBL" id="GAX87163.1"/>
    </source>
</evidence>
<dbReference type="Gene3D" id="3.40.50.620">
    <property type="entry name" value="HUPs"/>
    <property type="match status" value="1"/>
</dbReference>
<evidence type="ECO:0000259" key="2">
    <source>
        <dbReference type="Pfam" id="PF02698"/>
    </source>
</evidence>
<dbReference type="GO" id="GO:0043164">
    <property type="term" value="P:Gram-negative-bacterium-type cell wall biogenesis"/>
    <property type="evidence" value="ECO:0007669"/>
    <property type="project" value="TreeGrafter"/>
</dbReference>
<accession>A0A292YCG6</accession>
<dbReference type="CDD" id="cd06259">
    <property type="entry name" value="YdcF-like"/>
    <property type="match status" value="1"/>
</dbReference>
<dbReference type="InterPro" id="IPR014729">
    <property type="entry name" value="Rossmann-like_a/b/a_fold"/>
</dbReference>
<feature type="domain" description="DUF218" evidence="2">
    <location>
        <begin position="73"/>
        <end position="232"/>
    </location>
</feature>
<comment type="caution">
    <text evidence="3">The sequence shown here is derived from an EMBL/GenBank/DDBJ whole genome shotgun (WGS) entry which is preliminary data.</text>
</comment>
<sequence length="242" mass="28517">MVFVISKLFTYLLLPPGIFIIILIIAGIYAKKLKWLFYISALTLYLLSNKFFANILLYPLEHNYYKDKITPKAVVVLGGAVNPKDVLRSYPETFKREIYGVLLAKKYNLPFVYTGGGMKIKEADYVKKDVMLIKEICNCKIKDFYEKNSLDTYQNAKFTAKLFKKLKLKKEIFLVTSAYHMKRAIKLFKHFDFKIIPKPVGFFYKPYYTYWDIFPNENNFHKSYRAIHEYLGLLSLKLRGIK</sequence>
<dbReference type="Pfam" id="PF02698">
    <property type="entry name" value="DUF218"/>
    <property type="match status" value="1"/>
</dbReference>
<feature type="transmembrane region" description="Helical" evidence="1">
    <location>
        <begin position="12"/>
        <end position="30"/>
    </location>
</feature>
<proteinExistence type="predicted"/>
<dbReference type="PANTHER" id="PTHR30336">
    <property type="entry name" value="INNER MEMBRANE PROTEIN, PROBABLE PERMEASE"/>
    <property type="match status" value="1"/>
</dbReference>
<dbReference type="GO" id="GO:0005886">
    <property type="term" value="C:plasma membrane"/>
    <property type="evidence" value="ECO:0007669"/>
    <property type="project" value="TreeGrafter"/>
</dbReference>
<gene>
    <name evidence="3" type="ORF">LNAT_P0458</name>
</gene>
<dbReference type="PANTHER" id="PTHR30336:SF4">
    <property type="entry name" value="ENVELOPE BIOGENESIS FACTOR ELYC"/>
    <property type="match status" value="1"/>
</dbReference>
<keyword evidence="1" id="KW-0472">Membrane</keyword>
<dbReference type="InterPro" id="IPR051599">
    <property type="entry name" value="Cell_Envelope_Assoc"/>
</dbReference>
<dbReference type="GO" id="GO:0000270">
    <property type="term" value="P:peptidoglycan metabolic process"/>
    <property type="evidence" value="ECO:0007669"/>
    <property type="project" value="TreeGrafter"/>
</dbReference>
<keyword evidence="1" id="KW-0812">Transmembrane</keyword>
<protein>
    <recommendedName>
        <fullName evidence="2">DUF218 domain-containing protein</fullName>
    </recommendedName>
</protein>
<dbReference type="Proteomes" id="UP000217944">
    <property type="component" value="Unassembled WGS sequence"/>
</dbReference>
<dbReference type="InterPro" id="IPR003848">
    <property type="entry name" value="DUF218"/>
</dbReference>
<keyword evidence="1" id="KW-1133">Transmembrane helix</keyword>